<feature type="domain" description="RING-type" evidence="5">
    <location>
        <begin position="118"/>
        <end position="155"/>
    </location>
</feature>
<dbReference type="CDD" id="cd16514">
    <property type="entry name" value="RING-HC_LONFs_rpt2"/>
    <property type="match status" value="1"/>
</dbReference>
<dbReference type="GO" id="GO:0016567">
    <property type="term" value="P:protein ubiquitination"/>
    <property type="evidence" value="ECO:0007669"/>
    <property type="project" value="InterPro"/>
</dbReference>
<dbReference type="SMART" id="SM00184">
    <property type="entry name" value="RING"/>
    <property type="match status" value="2"/>
</dbReference>
<dbReference type="Ensembl" id="ENSOKIT00005024228.1">
    <property type="protein sequence ID" value="ENSOKIP00005022817.1"/>
    <property type="gene ID" value="ENSOKIG00005009907.1"/>
</dbReference>
<keyword evidence="3" id="KW-0862">Zinc</keyword>
<reference evidence="7" key="2">
    <citation type="submission" date="2025-09" db="UniProtKB">
        <authorList>
            <consortium name="Ensembl"/>
        </authorList>
    </citation>
    <scope>IDENTIFICATION</scope>
</reference>
<dbReference type="InterPro" id="IPR027370">
    <property type="entry name" value="Znf-RING_euk"/>
</dbReference>
<dbReference type="Gene3D" id="2.30.130.40">
    <property type="entry name" value="LON domain-like"/>
    <property type="match status" value="1"/>
</dbReference>
<dbReference type="InterPro" id="IPR003111">
    <property type="entry name" value="Lon_prtase_N"/>
</dbReference>
<dbReference type="GO" id="GO:0005737">
    <property type="term" value="C:cytoplasm"/>
    <property type="evidence" value="ECO:0007669"/>
    <property type="project" value="UniProtKB-ARBA"/>
</dbReference>
<keyword evidence="8" id="KW-1185">Reference proteome</keyword>
<dbReference type="Pfam" id="PF13923">
    <property type="entry name" value="zf-C3HC4_2"/>
    <property type="match status" value="1"/>
</dbReference>
<dbReference type="Gene3D" id="1.25.40.10">
    <property type="entry name" value="Tetratricopeptide repeat domain"/>
    <property type="match status" value="1"/>
</dbReference>
<feature type="domain" description="Lon N-terminal" evidence="6">
    <location>
        <begin position="455"/>
        <end position="664"/>
    </location>
</feature>
<dbReference type="SMART" id="SM00504">
    <property type="entry name" value="Ubox"/>
    <property type="match status" value="1"/>
</dbReference>
<dbReference type="InterPro" id="IPR003613">
    <property type="entry name" value="Ubox_domain"/>
</dbReference>
<dbReference type="InterPro" id="IPR011990">
    <property type="entry name" value="TPR-like_helical_dom_sf"/>
</dbReference>
<dbReference type="Proteomes" id="UP000694557">
    <property type="component" value="Unassembled WGS sequence"/>
</dbReference>
<organism evidence="7 8">
    <name type="scientific">Oncorhynchus kisutch</name>
    <name type="common">Coho salmon</name>
    <name type="synonym">Salmo kisutch</name>
    <dbReference type="NCBI Taxonomy" id="8019"/>
    <lineage>
        <taxon>Eukaryota</taxon>
        <taxon>Metazoa</taxon>
        <taxon>Chordata</taxon>
        <taxon>Craniata</taxon>
        <taxon>Vertebrata</taxon>
        <taxon>Euteleostomi</taxon>
        <taxon>Actinopterygii</taxon>
        <taxon>Neopterygii</taxon>
        <taxon>Teleostei</taxon>
        <taxon>Protacanthopterygii</taxon>
        <taxon>Salmoniformes</taxon>
        <taxon>Salmonidae</taxon>
        <taxon>Salmoninae</taxon>
        <taxon>Oncorhynchus</taxon>
    </lineage>
</organism>
<dbReference type="InterPro" id="IPR013083">
    <property type="entry name" value="Znf_RING/FYVE/PHD"/>
</dbReference>
<keyword evidence="1" id="KW-0479">Metal-binding</keyword>
<evidence type="ECO:0000259" key="5">
    <source>
        <dbReference type="PROSITE" id="PS50089"/>
    </source>
</evidence>
<dbReference type="Pfam" id="PF13445">
    <property type="entry name" value="zf-RING_UBOX"/>
    <property type="match status" value="1"/>
</dbReference>
<sequence length="670" mass="76339">MGTDSTDCMLLLAAEAFQSKNFGIAADIYECQLLHLSDPSTQQHLLVKRADALAFAGKLTDAFEIYRKAAEIDRLRPVHLDNLIEYLSNCIKIQDGTDSQNNRQETHSDCVGYDAFTCKICYGFLYEPVTLLCGHCFCKKCLDREKMPVCCKECNDSRHTKLNDVDNYRVNVVLSNLLLKWFPSQLLAVNLRREGNGLYSDKIMDAALEKYNEAIQIAPRDHVLYSNRSQINSSLRNYEDALHDAEMACKLMPLWSKGHIRKAQALVCLGKCEEALREYLVVITLDPESKLAKRKAQKILSDLLAPVTDQVHNRILDCTSLLSSRNKIKGGILNTSTSSCNTTTSSKSYKVREINEEATSWSAVLSDLIDPADLECSLCMRLFYEPVTTPCGHTFCLKCLERCLDHNPKCPLCKMELEEYLAESKYNKTVLMENLICKYLPNELMDRQKLNAEEIADLSNLNKNVPIFVCTMAFPTVPCPLHIFEPCYRLMIRRCMEMGTKQFGMCLSDNLKGFADYGSLLEIRNVEFFADGRSVVDTIGIRRFKVIEHHQRDGYNTADIEYLEDVKVEVVAEKELQSLHDAVYDQALIWVNSLKEEQKERIVEHFGRMPEKDSEPQASANGPSWCWWLLAVLPLEGRAQLPFLALTSLKDRLSGIRRVLLFMSRNRSSR</sequence>
<dbReference type="InterPro" id="IPR001841">
    <property type="entry name" value="Znf_RING"/>
</dbReference>
<evidence type="ECO:0000256" key="2">
    <source>
        <dbReference type="ARBA" id="ARBA00022771"/>
    </source>
</evidence>
<evidence type="ECO:0000313" key="8">
    <source>
        <dbReference type="Proteomes" id="UP000694557"/>
    </source>
</evidence>
<name>A0A8C7DU60_ONCKI</name>
<dbReference type="SMART" id="SM00464">
    <property type="entry name" value="LON"/>
    <property type="match status" value="1"/>
</dbReference>
<dbReference type="GO" id="GO:0008270">
    <property type="term" value="F:zinc ion binding"/>
    <property type="evidence" value="ECO:0007669"/>
    <property type="project" value="UniProtKB-KW"/>
</dbReference>
<gene>
    <name evidence="7" type="primary">LONRF3</name>
</gene>
<evidence type="ECO:0000313" key="7">
    <source>
        <dbReference type="Ensembl" id="ENSOKIP00005022817.1"/>
    </source>
</evidence>
<dbReference type="PROSITE" id="PS50089">
    <property type="entry name" value="ZF_RING_2"/>
    <property type="match status" value="2"/>
</dbReference>
<dbReference type="InterPro" id="IPR015947">
    <property type="entry name" value="PUA-like_sf"/>
</dbReference>
<dbReference type="PROSITE" id="PS00518">
    <property type="entry name" value="ZF_RING_1"/>
    <property type="match status" value="2"/>
</dbReference>
<evidence type="ECO:0000256" key="4">
    <source>
        <dbReference type="PROSITE-ProRule" id="PRU00175"/>
    </source>
</evidence>
<accession>A0A8C7DU60</accession>
<dbReference type="PANTHER" id="PTHR23327:SF41">
    <property type="entry name" value="LON PEPTIDASE N-TERMINAL DOMAIN AND RING FINGER PROTEIN 3"/>
    <property type="match status" value="1"/>
</dbReference>
<dbReference type="InterPro" id="IPR017907">
    <property type="entry name" value="Znf_RING_CS"/>
</dbReference>
<dbReference type="Pfam" id="PF02190">
    <property type="entry name" value="LON_substr_bdg"/>
    <property type="match status" value="1"/>
</dbReference>
<protein>
    <submittedName>
        <fullName evidence="7">LON peptidase N-terminal domain and ring finger 3</fullName>
    </submittedName>
</protein>
<dbReference type="AlphaFoldDB" id="A0A8C7DU60"/>
<evidence type="ECO:0000256" key="1">
    <source>
        <dbReference type="ARBA" id="ARBA00022723"/>
    </source>
</evidence>
<dbReference type="SMART" id="SM00028">
    <property type="entry name" value="TPR"/>
    <property type="match status" value="3"/>
</dbReference>
<evidence type="ECO:0000256" key="3">
    <source>
        <dbReference type="ARBA" id="ARBA00022833"/>
    </source>
</evidence>
<dbReference type="InterPro" id="IPR019734">
    <property type="entry name" value="TPR_rpt"/>
</dbReference>
<dbReference type="GO" id="GO:0061630">
    <property type="term" value="F:ubiquitin protein ligase activity"/>
    <property type="evidence" value="ECO:0007669"/>
    <property type="project" value="TreeGrafter"/>
</dbReference>
<dbReference type="PROSITE" id="PS51787">
    <property type="entry name" value="LON_N"/>
    <property type="match status" value="1"/>
</dbReference>
<dbReference type="SUPFAM" id="SSF48452">
    <property type="entry name" value="TPR-like"/>
    <property type="match status" value="1"/>
</dbReference>
<feature type="domain" description="RING-type" evidence="5">
    <location>
        <begin position="376"/>
        <end position="414"/>
    </location>
</feature>
<dbReference type="GeneTree" id="ENSGT00440000033329"/>
<dbReference type="InterPro" id="IPR046336">
    <property type="entry name" value="Lon_prtase_N_sf"/>
</dbReference>
<keyword evidence="2 4" id="KW-0863">Zinc-finger</keyword>
<evidence type="ECO:0000259" key="6">
    <source>
        <dbReference type="PROSITE" id="PS51787"/>
    </source>
</evidence>
<dbReference type="CDD" id="cd16513">
    <property type="entry name" value="RING-HC_LONFs_rpt1"/>
    <property type="match status" value="1"/>
</dbReference>
<dbReference type="SUPFAM" id="SSF57850">
    <property type="entry name" value="RING/U-box"/>
    <property type="match status" value="2"/>
</dbReference>
<dbReference type="PANTHER" id="PTHR23327">
    <property type="entry name" value="RING FINGER PROTEIN 127"/>
    <property type="match status" value="1"/>
</dbReference>
<dbReference type="SUPFAM" id="SSF88697">
    <property type="entry name" value="PUA domain-like"/>
    <property type="match status" value="1"/>
</dbReference>
<reference evidence="7" key="1">
    <citation type="submission" date="2025-08" db="UniProtKB">
        <authorList>
            <consortium name="Ensembl"/>
        </authorList>
    </citation>
    <scope>IDENTIFICATION</scope>
</reference>
<dbReference type="Gene3D" id="3.30.40.10">
    <property type="entry name" value="Zinc/RING finger domain, C3HC4 (zinc finger)"/>
    <property type="match status" value="2"/>
</dbReference>
<proteinExistence type="predicted"/>